<evidence type="ECO:0000256" key="7">
    <source>
        <dbReference type="ARBA" id="ARBA00023316"/>
    </source>
</evidence>
<dbReference type="SMART" id="SM00710">
    <property type="entry name" value="PbH1"/>
    <property type="match status" value="5"/>
</dbReference>
<dbReference type="PROSITE" id="PS00502">
    <property type="entry name" value="POLYGALACTURONASE"/>
    <property type="match status" value="1"/>
</dbReference>
<evidence type="ECO:0008006" key="13">
    <source>
        <dbReference type="Google" id="ProtNLM"/>
    </source>
</evidence>
<accession>A0A0L9T5M3</accession>
<evidence type="ECO:0000256" key="2">
    <source>
        <dbReference type="ARBA" id="ARBA00008834"/>
    </source>
</evidence>
<dbReference type="InterPro" id="IPR000743">
    <property type="entry name" value="Glyco_hydro_28"/>
</dbReference>
<evidence type="ECO:0000313" key="12">
    <source>
        <dbReference type="Proteomes" id="UP000053144"/>
    </source>
</evidence>
<keyword evidence="5 9" id="KW-0378">Hydrolase</keyword>
<evidence type="ECO:0000256" key="9">
    <source>
        <dbReference type="RuleBase" id="RU361169"/>
    </source>
</evidence>
<comment type="similarity">
    <text evidence="2 9">Belongs to the glycosyl hydrolase 28 family.</text>
</comment>
<dbReference type="GO" id="GO:0071555">
    <property type="term" value="P:cell wall organization"/>
    <property type="evidence" value="ECO:0007669"/>
    <property type="project" value="UniProtKB-KW"/>
</dbReference>
<keyword evidence="6 9" id="KW-0326">Glycosidase</keyword>
<dbReference type="InterPro" id="IPR011050">
    <property type="entry name" value="Pectin_lyase_fold/virulence"/>
</dbReference>
<evidence type="ECO:0000256" key="4">
    <source>
        <dbReference type="ARBA" id="ARBA00022525"/>
    </source>
</evidence>
<dbReference type="Gramene" id="KOM25409">
    <property type="protein sequence ID" value="KOM25409"/>
    <property type="gene ID" value="LR48_Vigan102s006700"/>
</dbReference>
<evidence type="ECO:0000256" key="3">
    <source>
        <dbReference type="ARBA" id="ARBA00022512"/>
    </source>
</evidence>
<feature type="active site" evidence="8">
    <location>
        <position position="241"/>
    </location>
</feature>
<keyword evidence="4" id="KW-0964">Secreted</keyword>
<reference evidence="12" key="1">
    <citation type="journal article" date="2015" name="Proc. Natl. Acad. Sci. U.S.A.">
        <title>Genome sequencing of adzuki bean (Vigna angularis) provides insight into high starch and low fat accumulation and domestication.</title>
        <authorList>
            <person name="Yang K."/>
            <person name="Tian Z."/>
            <person name="Chen C."/>
            <person name="Luo L."/>
            <person name="Zhao B."/>
            <person name="Wang Z."/>
            <person name="Yu L."/>
            <person name="Li Y."/>
            <person name="Sun Y."/>
            <person name="Li W."/>
            <person name="Chen Y."/>
            <person name="Li Y."/>
            <person name="Zhang Y."/>
            <person name="Ai D."/>
            <person name="Zhao J."/>
            <person name="Shang C."/>
            <person name="Ma Y."/>
            <person name="Wu B."/>
            <person name="Wang M."/>
            <person name="Gao L."/>
            <person name="Sun D."/>
            <person name="Zhang P."/>
            <person name="Guo F."/>
            <person name="Wang W."/>
            <person name="Li Y."/>
            <person name="Wang J."/>
            <person name="Varshney R.K."/>
            <person name="Wang J."/>
            <person name="Ling H.Q."/>
            <person name="Wan P."/>
        </authorList>
    </citation>
    <scope>NUCLEOTIDE SEQUENCE</scope>
    <source>
        <strain evidence="12">cv. Jingnong 6</strain>
    </source>
</reference>
<evidence type="ECO:0000313" key="11">
    <source>
        <dbReference type="EMBL" id="KOM25409.1"/>
    </source>
</evidence>
<feature type="chain" id="PRO_5005594300" description="Polygalacturonase" evidence="10">
    <location>
        <begin position="21"/>
        <end position="394"/>
    </location>
</feature>
<dbReference type="PANTHER" id="PTHR31375">
    <property type="match status" value="1"/>
</dbReference>
<dbReference type="InterPro" id="IPR012334">
    <property type="entry name" value="Pectin_lyas_fold"/>
</dbReference>
<dbReference type="InterPro" id="IPR006626">
    <property type="entry name" value="PbH1"/>
</dbReference>
<dbReference type="AlphaFoldDB" id="A0A0L9T5M3"/>
<evidence type="ECO:0000256" key="6">
    <source>
        <dbReference type="ARBA" id="ARBA00023295"/>
    </source>
</evidence>
<name>A0A0L9T5M3_PHAAN</name>
<comment type="subcellular location">
    <subcellularLocation>
        <location evidence="1">Secreted</location>
        <location evidence="1">Cell wall</location>
    </subcellularLocation>
</comment>
<organism evidence="11 12">
    <name type="scientific">Phaseolus angularis</name>
    <name type="common">Azuki bean</name>
    <name type="synonym">Vigna angularis</name>
    <dbReference type="NCBI Taxonomy" id="3914"/>
    <lineage>
        <taxon>Eukaryota</taxon>
        <taxon>Viridiplantae</taxon>
        <taxon>Streptophyta</taxon>
        <taxon>Embryophyta</taxon>
        <taxon>Tracheophyta</taxon>
        <taxon>Spermatophyta</taxon>
        <taxon>Magnoliopsida</taxon>
        <taxon>eudicotyledons</taxon>
        <taxon>Gunneridae</taxon>
        <taxon>Pentapetalae</taxon>
        <taxon>rosids</taxon>
        <taxon>fabids</taxon>
        <taxon>Fabales</taxon>
        <taxon>Fabaceae</taxon>
        <taxon>Papilionoideae</taxon>
        <taxon>50 kb inversion clade</taxon>
        <taxon>NPAAA clade</taxon>
        <taxon>indigoferoid/millettioid clade</taxon>
        <taxon>Phaseoleae</taxon>
        <taxon>Vigna</taxon>
    </lineage>
</organism>
<dbReference type="EMBL" id="KQ258265">
    <property type="protein sequence ID" value="KOM25409.1"/>
    <property type="molecule type" value="Genomic_DNA"/>
</dbReference>
<dbReference type="GO" id="GO:0004650">
    <property type="term" value="F:polygalacturonase activity"/>
    <property type="evidence" value="ECO:0007669"/>
    <property type="project" value="InterPro"/>
</dbReference>
<protein>
    <recommendedName>
        <fullName evidence="13">Polygalacturonase</fullName>
    </recommendedName>
</protein>
<dbReference type="GO" id="GO:0005975">
    <property type="term" value="P:carbohydrate metabolic process"/>
    <property type="evidence" value="ECO:0007669"/>
    <property type="project" value="InterPro"/>
</dbReference>
<keyword evidence="10" id="KW-0732">Signal</keyword>
<dbReference type="Gene3D" id="2.160.20.10">
    <property type="entry name" value="Single-stranded right-handed beta-helix, Pectin lyase-like"/>
    <property type="match status" value="1"/>
</dbReference>
<gene>
    <name evidence="11" type="ORF">LR48_Vigan102s006700</name>
</gene>
<dbReference type="OMA" id="CNPIVPC"/>
<dbReference type="SUPFAM" id="SSF51126">
    <property type="entry name" value="Pectin lyase-like"/>
    <property type="match status" value="1"/>
</dbReference>
<feature type="signal peptide" evidence="10">
    <location>
        <begin position="1"/>
        <end position="20"/>
    </location>
</feature>
<dbReference type="Pfam" id="PF00295">
    <property type="entry name" value="Glyco_hydro_28"/>
    <property type="match status" value="1"/>
</dbReference>
<dbReference type="KEGG" id="var:108318975"/>
<evidence type="ECO:0000256" key="10">
    <source>
        <dbReference type="SAM" id="SignalP"/>
    </source>
</evidence>
<keyword evidence="7" id="KW-0961">Cell wall biogenesis/degradation</keyword>
<dbReference type="STRING" id="3914.A0A0L9T5M3"/>
<evidence type="ECO:0000256" key="5">
    <source>
        <dbReference type="ARBA" id="ARBA00022801"/>
    </source>
</evidence>
<evidence type="ECO:0000256" key="8">
    <source>
        <dbReference type="PROSITE-ProRule" id="PRU10052"/>
    </source>
</evidence>
<dbReference type="OrthoDB" id="187139at2759"/>
<proteinExistence type="inferred from homology"/>
<dbReference type="Proteomes" id="UP000053144">
    <property type="component" value="Unassembled WGS sequence"/>
</dbReference>
<sequence>MKVLFVVLLVFVIASSNLCATECSTFDVVGYGATGNGQTDDTKAFLKAWKDVCGATLQTAKLVIPRNKTFMLQPLSLKGPCNPATIEVRLEGTVIAPKSNGDWKFLDEKNKWIEFSDISGLVIEGGGLIDGQGAAWWNIADVSIRPTALHFHNCKDVRLRSMHHKNSPRNHISIDTCNGLEISHVRITAPMQSPNTDGIDISGSSNIFIHSSIIQTGDDCIAINSGTSFVNISDIFCGPGHGISIGSLGRNGDDARVENIHVRNCTFLGSTNGVRLKTWRGGRGYARKIVFEDIKVVGVMRPVIINQNYLGLLDGISAVKISDVSFRNVKGTTGSDSAVELNCDPYVGCNDIVLDHISIVKEDGGEAKASCSGAQGTCFRCNPIVPCLSDSQLT</sequence>
<keyword evidence="3" id="KW-0134">Cell wall</keyword>
<evidence type="ECO:0000256" key="1">
    <source>
        <dbReference type="ARBA" id="ARBA00004191"/>
    </source>
</evidence>